<comment type="caution">
    <text evidence="1">The sequence shown here is derived from an EMBL/GenBank/DDBJ whole genome shotgun (WGS) entry which is preliminary data.</text>
</comment>
<organism evidence="1 2">
    <name type="scientific">Hyalomma asiaticum</name>
    <name type="common">Tick</name>
    <dbReference type="NCBI Taxonomy" id="266040"/>
    <lineage>
        <taxon>Eukaryota</taxon>
        <taxon>Metazoa</taxon>
        <taxon>Ecdysozoa</taxon>
        <taxon>Arthropoda</taxon>
        <taxon>Chelicerata</taxon>
        <taxon>Arachnida</taxon>
        <taxon>Acari</taxon>
        <taxon>Parasitiformes</taxon>
        <taxon>Ixodida</taxon>
        <taxon>Ixodoidea</taxon>
        <taxon>Ixodidae</taxon>
        <taxon>Hyalomminae</taxon>
        <taxon>Hyalomma</taxon>
    </lineage>
</organism>
<reference evidence="1" key="1">
    <citation type="submission" date="2020-05" db="EMBL/GenBank/DDBJ databases">
        <title>Large-scale comparative analyses of tick genomes elucidate their genetic diversity and vector capacities.</title>
        <authorList>
            <person name="Jia N."/>
            <person name="Wang J."/>
            <person name="Shi W."/>
            <person name="Du L."/>
            <person name="Sun Y."/>
            <person name="Zhan W."/>
            <person name="Jiang J."/>
            <person name="Wang Q."/>
            <person name="Zhang B."/>
            <person name="Ji P."/>
            <person name="Sakyi L.B."/>
            <person name="Cui X."/>
            <person name="Yuan T."/>
            <person name="Jiang B."/>
            <person name="Yang W."/>
            <person name="Lam T.T.-Y."/>
            <person name="Chang Q."/>
            <person name="Ding S."/>
            <person name="Wang X."/>
            <person name="Zhu J."/>
            <person name="Ruan X."/>
            <person name="Zhao L."/>
            <person name="Wei J."/>
            <person name="Que T."/>
            <person name="Du C."/>
            <person name="Cheng J."/>
            <person name="Dai P."/>
            <person name="Han X."/>
            <person name="Huang E."/>
            <person name="Gao Y."/>
            <person name="Liu J."/>
            <person name="Shao H."/>
            <person name="Ye R."/>
            <person name="Li L."/>
            <person name="Wei W."/>
            <person name="Wang X."/>
            <person name="Wang C."/>
            <person name="Yang T."/>
            <person name="Huo Q."/>
            <person name="Li W."/>
            <person name="Guo W."/>
            <person name="Chen H."/>
            <person name="Zhou L."/>
            <person name="Ni X."/>
            <person name="Tian J."/>
            <person name="Zhou Y."/>
            <person name="Sheng Y."/>
            <person name="Liu T."/>
            <person name="Pan Y."/>
            <person name="Xia L."/>
            <person name="Li J."/>
            <person name="Zhao F."/>
            <person name="Cao W."/>
        </authorList>
    </citation>
    <scope>NUCLEOTIDE SEQUENCE</scope>
    <source>
        <strain evidence="1">Hyas-2018</strain>
    </source>
</reference>
<evidence type="ECO:0000313" key="1">
    <source>
        <dbReference type="EMBL" id="KAH6948835.1"/>
    </source>
</evidence>
<sequence length="114" mass="12479">MVNGRQYAEGDTVPSDERDPCVVCLCKDGRVTCTKKSCPVLPCPPSRIAQTPGTCCPECRNSVVFSKVFRDLTHFLKRCGTGRLSVDTGYPFRQTNETFCRSDDGGGHVEELSG</sequence>
<evidence type="ECO:0000313" key="2">
    <source>
        <dbReference type="Proteomes" id="UP000821845"/>
    </source>
</evidence>
<proteinExistence type="predicted"/>
<dbReference type="Proteomes" id="UP000821845">
    <property type="component" value="Chromosome 1"/>
</dbReference>
<protein>
    <submittedName>
        <fullName evidence="1">Uncharacterized protein</fullName>
    </submittedName>
</protein>
<name>A0ACB7TPI8_HYAAI</name>
<keyword evidence="2" id="KW-1185">Reference proteome</keyword>
<accession>A0ACB7TPI8</accession>
<dbReference type="EMBL" id="CM023481">
    <property type="protein sequence ID" value="KAH6948835.1"/>
    <property type="molecule type" value="Genomic_DNA"/>
</dbReference>
<gene>
    <name evidence="1" type="ORF">HPB50_026571</name>
</gene>